<evidence type="ECO:0000313" key="8">
    <source>
        <dbReference type="Proteomes" id="UP001140949"/>
    </source>
</evidence>
<reference evidence="7" key="1">
    <citation type="journal article" date="2023" name="GigaByte">
        <title>Genome assembly of the bearded iris, Iris pallida Lam.</title>
        <authorList>
            <person name="Bruccoleri R.E."/>
            <person name="Oakeley E.J."/>
            <person name="Faust A.M.E."/>
            <person name="Altorfer M."/>
            <person name="Dessus-Babus S."/>
            <person name="Burckhardt D."/>
            <person name="Oertli M."/>
            <person name="Naumann U."/>
            <person name="Petersen F."/>
            <person name="Wong J."/>
        </authorList>
    </citation>
    <scope>NUCLEOTIDE SEQUENCE</scope>
    <source>
        <strain evidence="7">GSM-AAB239-AS_SAM_17_03QT</strain>
    </source>
</reference>
<dbReference type="SUPFAM" id="SSF50729">
    <property type="entry name" value="PH domain-like"/>
    <property type="match status" value="1"/>
</dbReference>
<evidence type="ECO:0000313" key="7">
    <source>
        <dbReference type="EMBL" id="KAJ6818886.1"/>
    </source>
</evidence>
<dbReference type="PANTHER" id="PTHR23138:SF141">
    <property type="entry name" value="NUCLEAR PORE COMPLEX PROTEIN NUP50"/>
    <property type="match status" value="1"/>
</dbReference>
<dbReference type="Pfam" id="PF00638">
    <property type="entry name" value="Ran_BP1"/>
    <property type="match status" value="1"/>
</dbReference>
<feature type="region of interest" description="Disordered" evidence="5">
    <location>
        <begin position="1"/>
        <end position="31"/>
    </location>
</feature>
<dbReference type="InterPro" id="IPR000156">
    <property type="entry name" value="Ran_bind_dom"/>
</dbReference>
<accession>A0AAX6FR22</accession>
<feature type="compositionally biased region" description="Low complexity" evidence="5">
    <location>
        <begin position="120"/>
        <end position="130"/>
    </location>
</feature>
<dbReference type="EMBL" id="JANAVB010026799">
    <property type="protein sequence ID" value="KAJ6818886.1"/>
    <property type="molecule type" value="Genomic_DNA"/>
</dbReference>
<feature type="compositionally biased region" description="Low complexity" evidence="5">
    <location>
        <begin position="212"/>
        <end position="229"/>
    </location>
</feature>
<evidence type="ECO:0000256" key="1">
    <source>
        <dbReference type="ARBA" id="ARBA00004567"/>
    </source>
</evidence>
<evidence type="ECO:0000256" key="3">
    <source>
        <dbReference type="ARBA" id="ARBA00023010"/>
    </source>
</evidence>
<dbReference type="AlphaFoldDB" id="A0AAX6FR22"/>
<keyword evidence="3" id="KW-0811">Translocation</keyword>
<name>A0AAX6FR22_IRIPA</name>
<dbReference type="PROSITE" id="PS50196">
    <property type="entry name" value="RANBD1"/>
    <property type="match status" value="1"/>
</dbReference>
<feature type="compositionally biased region" description="Polar residues" evidence="5">
    <location>
        <begin position="9"/>
        <end position="23"/>
    </location>
</feature>
<dbReference type="InterPro" id="IPR011993">
    <property type="entry name" value="PH-like_dom_sf"/>
</dbReference>
<feature type="region of interest" description="Disordered" evidence="5">
    <location>
        <begin position="120"/>
        <end position="139"/>
    </location>
</feature>
<feature type="region of interest" description="Disordered" evidence="5">
    <location>
        <begin position="328"/>
        <end position="363"/>
    </location>
</feature>
<protein>
    <recommendedName>
        <fullName evidence="6">RanBD1 domain-containing protein</fullName>
    </recommendedName>
</protein>
<gene>
    <name evidence="7" type="ORF">M6B38_404135</name>
</gene>
<evidence type="ECO:0000256" key="2">
    <source>
        <dbReference type="ARBA" id="ARBA00022816"/>
    </source>
</evidence>
<reference evidence="7" key="2">
    <citation type="submission" date="2023-04" db="EMBL/GenBank/DDBJ databases">
        <authorList>
            <person name="Bruccoleri R.E."/>
            <person name="Oakeley E.J."/>
            <person name="Faust A.-M."/>
            <person name="Dessus-Babus S."/>
            <person name="Altorfer M."/>
            <person name="Burckhardt D."/>
            <person name="Oertli M."/>
            <person name="Naumann U."/>
            <person name="Petersen F."/>
            <person name="Wong J."/>
        </authorList>
    </citation>
    <scope>NUCLEOTIDE SEQUENCE</scope>
    <source>
        <strain evidence="7">GSM-AAB239-AS_SAM_17_03QT</strain>
        <tissue evidence="7">Leaf</tissue>
    </source>
</reference>
<dbReference type="GO" id="GO:0005643">
    <property type="term" value="C:nuclear pore"/>
    <property type="evidence" value="ECO:0007669"/>
    <property type="project" value="UniProtKB-SubCell"/>
</dbReference>
<keyword evidence="4" id="KW-0906">Nuclear pore complex</keyword>
<evidence type="ECO:0000259" key="6">
    <source>
        <dbReference type="PROSITE" id="PS50196"/>
    </source>
</evidence>
<sequence>MMKRGSKRPNLSLSDSAPTNDSMLRSKRVMDAPSFNVHRAESSRQHLMEATHLDVKRAESAHQHVRALNTQFASWIQLQSQNHPDELWEDGLRDYLSHASHVMEKFKDVVDWLRENAAKSEGASAAGSPSDQKSLAVVSEDSCSRLNSDTNNVVVQENKSARLTSLRGSGLSSTKNSVLFLFSQPPASSSSLQGSALFNASSSSLFSTGQTLPSSSSVQSSGPLNSQSSRFFSTGQTPANASSFESSGLFGAQKSIFGNSQASLSSFANNQTPASFSSLQSSGLFSTQSSGFFTSSQTPSSSSSLQTSGLFSSQSSVFSAKNPTPAFTGIQSFTPPKVVETSGDVDEENELEQPSSPSLKKTEEKGVIVVHEVKCKVYVKPNNPEDKGWKDMGIGQLSIKCKEGTEKSTKESKPTILIRNEVGKILLNALIYPGIKMNIKKNTITSIFHTSSDSGQADGTEASKSEVVARTYLLRLKTEEETMKLAAVIKQYAPST</sequence>
<organism evidence="7 8">
    <name type="scientific">Iris pallida</name>
    <name type="common">Sweet iris</name>
    <dbReference type="NCBI Taxonomy" id="29817"/>
    <lineage>
        <taxon>Eukaryota</taxon>
        <taxon>Viridiplantae</taxon>
        <taxon>Streptophyta</taxon>
        <taxon>Embryophyta</taxon>
        <taxon>Tracheophyta</taxon>
        <taxon>Spermatophyta</taxon>
        <taxon>Magnoliopsida</taxon>
        <taxon>Liliopsida</taxon>
        <taxon>Asparagales</taxon>
        <taxon>Iridaceae</taxon>
        <taxon>Iridoideae</taxon>
        <taxon>Irideae</taxon>
        <taxon>Iris</taxon>
    </lineage>
</organism>
<comment type="caution">
    <text evidence="7">The sequence shown here is derived from an EMBL/GenBank/DDBJ whole genome shotgun (WGS) entry which is preliminary data.</text>
</comment>
<keyword evidence="4" id="KW-0539">Nucleus</keyword>
<feature type="region of interest" description="Disordered" evidence="5">
    <location>
        <begin position="212"/>
        <end position="237"/>
    </location>
</feature>
<keyword evidence="2" id="KW-0509">mRNA transport</keyword>
<feature type="domain" description="RanBD1" evidence="6">
    <location>
        <begin position="361"/>
        <end position="496"/>
    </location>
</feature>
<keyword evidence="2" id="KW-0813">Transport</keyword>
<dbReference type="GO" id="GO:0015031">
    <property type="term" value="P:protein transport"/>
    <property type="evidence" value="ECO:0007669"/>
    <property type="project" value="UniProtKB-KW"/>
</dbReference>
<keyword evidence="8" id="KW-1185">Reference proteome</keyword>
<dbReference type="GO" id="GO:0051028">
    <property type="term" value="P:mRNA transport"/>
    <property type="evidence" value="ECO:0007669"/>
    <property type="project" value="UniProtKB-KW"/>
</dbReference>
<dbReference type="InterPro" id="IPR045255">
    <property type="entry name" value="RanBP1-like"/>
</dbReference>
<evidence type="ECO:0000256" key="4">
    <source>
        <dbReference type="ARBA" id="ARBA00023132"/>
    </source>
</evidence>
<dbReference type="Proteomes" id="UP001140949">
    <property type="component" value="Unassembled WGS sequence"/>
</dbReference>
<evidence type="ECO:0000256" key="5">
    <source>
        <dbReference type="SAM" id="MobiDB-lite"/>
    </source>
</evidence>
<dbReference type="CDD" id="cd13170">
    <property type="entry name" value="RanBD_NUP50"/>
    <property type="match status" value="1"/>
</dbReference>
<dbReference type="PANTHER" id="PTHR23138">
    <property type="entry name" value="RAN BINDING PROTEIN"/>
    <property type="match status" value="1"/>
</dbReference>
<comment type="subcellular location">
    <subcellularLocation>
        <location evidence="1">Nucleus</location>
        <location evidence="1">Nuclear pore complex</location>
    </subcellularLocation>
</comment>
<proteinExistence type="predicted"/>
<dbReference type="Gene3D" id="2.30.29.30">
    <property type="entry name" value="Pleckstrin-homology domain (PH domain)/Phosphotyrosine-binding domain (PTB)"/>
    <property type="match status" value="1"/>
</dbReference>
<keyword evidence="4" id="KW-0653">Protein transport</keyword>